<dbReference type="PROSITE" id="PS00086">
    <property type="entry name" value="CYTOCHROME_P450"/>
    <property type="match status" value="1"/>
</dbReference>
<dbReference type="PANTHER" id="PTHR24296">
    <property type="entry name" value="CYTOCHROME P450"/>
    <property type="match status" value="1"/>
</dbReference>
<evidence type="ECO:0000256" key="2">
    <source>
        <dbReference type="ARBA" id="ARBA00022723"/>
    </source>
</evidence>
<keyword evidence="5" id="KW-0503">Monooxygenase</keyword>
<evidence type="ECO:0000313" key="6">
    <source>
        <dbReference type="EMBL" id="THH11754.1"/>
    </source>
</evidence>
<gene>
    <name evidence="6" type="ORF">EW146_g7937</name>
</gene>
<proteinExistence type="inferred from homology"/>
<evidence type="ECO:0000256" key="1">
    <source>
        <dbReference type="ARBA" id="ARBA00010617"/>
    </source>
</evidence>
<evidence type="ECO:0008006" key="8">
    <source>
        <dbReference type="Google" id="ProtNLM"/>
    </source>
</evidence>
<dbReference type="GO" id="GO:0016705">
    <property type="term" value="F:oxidoreductase activity, acting on paired donors, with incorporation or reduction of molecular oxygen"/>
    <property type="evidence" value="ECO:0007669"/>
    <property type="project" value="InterPro"/>
</dbReference>
<dbReference type="Gene3D" id="1.10.630.10">
    <property type="entry name" value="Cytochrome P450"/>
    <property type="match status" value="1"/>
</dbReference>
<dbReference type="OrthoDB" id="1470350at2759"/>
<dbReference type="GO" id="GO:0004497">
    <property type="term" value="F:monooxygenase activity"/>
    <property type="evidence" value="ECO:0007669"/>
    <property type="project" value="UniProtKB-KW"/>
</dbReference>
<dbReference type="InterPro" id="IPR036396">
    <property type="entry name" value="Cyt_P450_sf"/>
</dbReference>
<dbReference type="Proteomes" id="UP000310158">
    <property type="component" value="Unassembled WGS sequence"/>
</dbReference>
<keyword evidence="2 5" id="KW-0479">Metal-binding</keyword>
<dbReference type="Pfam" id="PF00067">
    <property type="entry name" value="p450"/>
    <property type="match status" value="1"/>
</dbReference>
<protein>
    <recommendedName>
        <fullName evidence="8">Cytochrome P450</fullName>
    </recommendedName>
</protein>
<name>A0A4S4LI93_9AGAM</name>
<dbReference type="PRINTS" id="PR00385">
    <property type="entry name" value="P450"/>
</dbReference>
<dbReference type="SUPFAM" id="SSF48264">
    <property type="entry name" value="Cytochrome P450"/>
    <property type="match status" value="1"/>
</dbReference>
<dbReference type="GO" id="GO:0006629">
    <property type="term" value="P:lipid metabolic process"/>
    <property type="evidence" value="ECO:0007669"/>
    <property type="project" value="UniProtKB-ARBA"/>
</dbReference>
<comment type="similarity">
    <text evidence="1 5">Belongs to the cytochrome P450 family.</text>
</comment>
<dbReference type="GO" id="GO:0005506">
    <property type="term" value="F:iron ion binding"/>
    <property type="evidence" value="ECO:0007669"/>
    <property type="project" value="InterPro"/>
</dbReference>
<evidence type="ECO:0000256" key="3">
    <source>
        <dbReference type="ARBA" id="ARBA00023002"/>
    </source>
</evidence>
<evidence type="ECO:0000256" key="5">
    <source>
        <dbReference type="RuleBase" id="RU000461"/>
    </source>
</evidence>
<evidence type="ECO:0000313" key="7">
    <source>
        <dbReference type="Proteomes" id="UP000310158"/>
    </source>
</evidence>
<dbReference type="GO" id="GO:0020037">
    <property type="term" value="F:heme binding"/>
    <property type="evidence" value="ECO:0007669"/>
    <property type="project" value="InterPro"/>
</dbReference>
<dbReference type="InterPro" id="IPR001128">
    <property type="entry name" value="Cyt_P450"/>
</dbReference>
<dbReference type="EMBL" id="SGPL01000497">
    <property type="protein sequence ID" value="THH11754.1"/>
    <property type="molecule type" value="Genomic_DNA"/>
</dbReference>
<dbReference type="InterPro" id="IPR017972">
    <property type="entry name" value="Cyt_P450_CS"/>
</dbReference>
<reference evidence="6 7" key="1">
    <citation type="submission" date="2019-02" db="EMBL/GenBank/DDBJ databases">
        <title>Genome sequencing of the rare red list fungi Bondarzewia mesenterica.</title>
        <authorList>
            <person name="Buettner E."/>
            <person name="Kellner H."/>
        </authorList>
    </citation>
    <scope>NUCLEOTIDE SEQUENCE [LARGE SCALE GENOMIC DNA]</scope>
    <source>
        <strain evidence="6 7">DSM 108281</strain>
    </source>
</reference>
<keyword evidence="5" id="KW-0349">Heme</keyword>
<keyword evidence="4 5" id="KW-0408">Iron</keyword>
<sequence length="355" mass="40344">MQSIMCVTQALLSNASQEGVVIDWNDVAGRIALSIFCMSSLSLQTKILRSDTACLMESDTLRNALITLNSISSRRLMNPFWALTEKVTGTERRFKRARSEIRAIVHDIVIDRQTRHRLGDSPSDYLDELLKNPDYSDPTLIRDTLVTLLFAGRDNTQNTLAWSMHALLTHEIWIERMRDEAMSLVNDFQTGLPLPYAELSAYHIHLAVFYETVRLWPGLPKNGRQALFDDVLPALPHLNFPAVKVHKGDYIFWSDYYIMRHPQVWGLNASEFDPGRHLDASGHFVRPNAPDFIGFGAGPRLCPAAQLAAYEFVACWSSILPSFHFKARYTAEPKMMETFTPAIDGPMYVEVIMQH</sequence>
<organism evidence="6 7">
    <name type="scientific">Bondarzewia mesenterica</name>
    <dbReference type="NCBI Taxonomy" id="1095465"/>
    <lineage>
        <taxon>Eukaryota</taxon>
        <taxon>Fungi</taxon>
        <taxon>Dikarya</taxon>
        <taxon>Basidiomycota</taxon>
        <taxon>Agaricomycotina</taxon>
        <taxon>Agaricomycetes</taxon>
        <taxon>Russulales</taxon>
        <taxon>Bondarzewiaceae</taxon>
        <taxon>Bondarzewia</taxon>
    </lineage>
</organism>
<comment type="caution">
    <text evidence="6">The sequence shown here is derived from an EMBL/GenBank/DDBJ whole genome shotgun (WGS) entry which is preliminary data.</text>
</comment>
<keyword evidence="3 5" id="KW-0560">Oxidoreductase</keyword>
<keyword evidence="7" id="KW-1185">Reference proteome</keyword>
<accession>A0A4S4LI93</accession>
<evidence type="ECO:0000256" key="4">
    <source>
        <dbReference type="ARBA" id="ARBA00023004"/>
    </source>
</evidence>
<dbReference type="AlphaFoldDB" id="A0A4S4LI93"/>